<evidence type="ECO:0000256" key="4">
    <source>
        <dbReference type="ARBA" id="ARBA00022737"/>
    </source>
</evidence>
<dbReference type="FunFam" id="2.10.25.10:FF:000472">
    <property type="entry name" value="Uncharacterized protein, isoform A"/>
    <property type="match status" value="1"/>
</dbReference>
<dbReference type="GO" id="GO:0048732">
    <property type="term" value="P:gland development"/>
    <property type="evidence" value="ECO:0007669"/>
    <property type="project" value="UniProtKB-ARBA"/>
</dbReference>
<dbReference type="InterPro" id="IPR000152">
    <property type="entry name" value="EGF-type_Asp/Asn_hydroxyl_site"/>
</dbReference>
<keyword evidence="5 7" id="KW-1015">Disulfide bond</keyword>
<evidence type="ECO:0000259" key="12">
    <source>
        <dbReference type="PROSITE" id="PS50026"/>
    </source>
</evidence>
<dbReference type="GO" id="GO:0005112">
    <property type="term" value="F:Notch binding"/>
    <property type="evidence" value="ECO:0007669"/>
    <property type="project" value="InterPro"/>
</dbReference>
<dbReference type="SUPFAM" id="SSF57196">
    <property type="entry name" value="EGF/Laminin"/>
    <property type="match status" value="10"/>
</dbReference>
<feature type="domain" description="EGF-like" evidence="12">
    <location>
        <begin position="495"/>
        <end position="533"/>
    </location>
</feature>
<dbReference type="FunFam" id="2.10.25.10:FF:000061">
    <property type="entry name" value="Delta-like protein"/>
    <property type="match status" value="1"/>
</dbReference>
<dbReference type="GO" id="GO:0051093">
    <property type="term" value="P:negative regulation of developmental process"/>
    <property type="evidence" value="ECO:0007669"/>
    <property type="project" value="UniProtKB-ARBA"/>
</dbReference>
<feature type="disulfide bond" evidence="7">
    <location>
        <begin position="1084"/>
        <end position="1093"/>
    </location>
</feature>
<dbReference type="InterPro" id="IPR001881">
    <property type="entry name" value="EGF-like_Ca-bd_dom"/>
</dbReference>
<gene>
    <name evidence="14" type="ORF">GEV33_007873</name>
</gene>
<keyword evidence="6" id="KW-0325">Glycoprotein</keyword>
<dbReference type="GO" id="GO:0035282">
    <property type="term" value="P:segmentation"/>
    <property type="evidence" value="ECO:0007669"/>
    <property type="project" value="UniProtKB-ARBA"/>
</dbReference>
<keyword evidence="2 7" id="KW-0245">EGF-like domain</keyword>
<dbReference type="CDD" id="cd00054">
    <property type="entry name" value="EGF_CA"/>
    <property type="match status" value="14"/>
</dbReference>
<feature type="domain" description="EGF-like" evidence="12">
    <location>
        <begin position="535"/>
        <end position="571"/>
    </location>
</feature>
<feature type="region of interest" description="Disordered" evidence="10">
    <location>
        <begin position="1812"/>
        <end position="1835"/>
    </location>
</feature>
<feature type="transmembrane region" description="Helical" evidence="11">
    <location>
        <begin position="1774"/>
        <end position="1797"/>
    </location>
</feature>
<feature type="domain" description="EGF-like" evidence="12">
    <location>
        <begin position="1096"/>
        <end position="1132"/>
    </location>
</feature>
<feature type="disulfide bond" evidence="7">
    <location>
        <begin position="847"/>
        <end position="856"/>
    </location>
</feature>
<dbReference type="Pfam" id="PF12661">
    <property type="entry name" value="hEGF"/>
    <property type="match status" value="3"/>
</dbReference>
<evidence type="ECO:0000256" key="6">
    <source>
        <dbReference type="ARBA" id="ARBA00023180"/>
    </source>
</evidence>
<dbReference type="GO" id="GO:0035222">
    <property type="term" value="P:wing disc pattern formation"/>
    <property type="evidence" value="ECO:0007669"/>
    <property type="project" value="UniProtKB-ARBA"/>
</dbReference>
<dbReference type="SMART" id="SM00051">
    <property type="entry name" value="DSL"/>
    <property type="match status" value="1"/>
</dbReference>
<evidence type="ECO:0000256" key="10">
    <source>
        <dbReference type="SAM" id="MobiDB-lite"/>
    </source>
</evidence>
<evidence type="ECO:0000256" key="5">
    <source>
        <dbReference type="ARBA" id="ARBA00023157"/>
    </source>
</evidence>
<keyword evidence="9 11" id="KW-0472">Membrane</keyword>
<dbReference type="FunFam" id="2.10.25.10:FF:000050">
    <property type="entry name" value="neurogenic locus notch homolog protein 3"/>
    <property type="match status" value="1"/>
</dbReference>
<comment type="caution">
    <text evidence="7">Lacks conserved residue(s) required for the propagation of feature annotation.</text>
</comment>
<dbReference type="FunFam" id="2.10.25.10:FF:000294">
    <property type="entry name" value="Delta-like protein"/>
    <property type="match status" value="1"/>
</dbReference>
<feature type="domain" description="EGF-like" evidence="12">
    <location>
        <begin position="1513"/>
        <end position="1549"/>
    </location>
</feature>
<feature type="compositionally biased region" description="Basic and acidic residues" evidence="10">
    <location>
        <begin position="1817"/>
        <end position="1827"/>
    </location>
</feature>
<dbReference type="InterPro" id="IPR001774">
    <property type="entry name" value="DSL"/>
</dbReference>
<dbReference type="GO" id="GO:0046331">
    <property type="term" value="P:lateral inhibition"/>
    <property type="evidence" value="ECO:0007669"/>
    <property type="project" value="UniProtKB-ARBA"/>
</dbReference>
<dbReference type="GO" id="GO:0022008">
    <property type="term" value="P:neurogenesis"/>
    <property type="evidence" value="ECO:0007669"/>
    <property type="project" value="UniProtKB-ARBA"/>
</dbReference>
<evidence type="ECO:0000256" key="9">
    <source>
        <dbReference type="RuleBase" id="RU280815"/>
    </source>
</evidence>
<dbReference type="Pfam" id="PF07645">
    <property type="entry name" value="EGF_CA"/>
    <property type="match status" value="1"/>
</dbReference>
<evidence type="ECO:0000256" key="1">
    <source>
        <dbReference type="ARBA" id="ARBA00022473"/>
    </source>
</evidence>
<dbReference type="Gene3D" id="2.10.25.140">
    <property type="match status" value="1"/>
</dbReference>
<feature type="disulfide bond" evidence="8">
    <location>
        <begin position="134"/>
        <end position="143"/>
    </location>
</feature>
<accession>A0A8J6HIE0</accession>
<dbReference type="SMART" id="SM00215">
    <property type="entry name" value="VWC_out"/>
    <property type="match status" value="1"/>
</dbReference>
<comment type="caution">
    <text evidence="14">The sequence shown here is derived from an EMBL/GenBank/DDBJ whole genome shotgun (WGS) entry which is preliminary data.</text>
</comment>
<dbReference type="InterPro" id="IPR026219">
    <property type="entry name" value="Jagged/Serrate"/>
</dbReference>
<dbReference type="PROSITE" id="PS00022">
    <property type="entry name" value="EGF_1"/>
    <property type="match status" value="13"/>
</dbReference>
<dbReference type="SMART" id="SM00179">
    <property type="entry name" value="EGF_CA"/>
    <property type="match status" value="14"/>
</dbReference>
<dbReference type="PANTHER" id="PTHR24033:SF232">
    <property type="entry name" value="LAMININ SUBUNIT GAMMA-2-RELATED"/>
    <property type="match status" value="1"/>
</dbReference>
<feature type="domain" description="EGF-like" evidence="12">
    <location>
        <begin position="1360"/>
        <end position="1396"/>
    </location>
</feature>
<dbReference type="Gene3D" id="2.10.25.10">
    <property type="entry name" value="Laminin"/>
    <property type="match status" value="15"/>
</dbReference>
<evidence type="ECO:0000313" key="14">
    <source>
        <dbReference type="EMBL" id="KAH0814917.1"/>
    </source>
</evidence>
<feature type="disulfide bond" evidence="7">
    <location>
        <begin position="523"/>
        <end position="532"/>
    </location>
</feature>
<feature type="disulfide bond" evidence="7">
    <location>
        <begin position="1539"/>
        <end position="1548"/>
    </location>
</feature>
<dbReference type="InterPro" id="IPR049883">
    <property type="entry name" value="NOTCH1_EGF-like"/>
</dbReference>
<feature type="disulfide bond" evidence="8">
    <location>
        <begin position="101"/>
        <end position="110"/>
    </location>
</feature>
<dbReference type="PROSITE" id="PS51051">
    <property type="entry name" value="DSL"/>
    <property type="match status" value="1"/>
</dbReference>
<dbReference type="PRINTS" id="PR02059">
    <property type="entry name" value="JAGGEDFAMILY"/>
</dbReference>
<dbReference type="PANTHER" id="PTHR24033">
    <property type="entry name" value="EGF-LIKE DOMAIN-CONTAINING PROTEIN"/>
    <property type="match status" value="1"/>
</dbReference>
<keyword evidence="9 11" id="KW-0812">Transmembrane</keyword>
<feature type="domain" description="EGF-like" evidence="12">
    <location>
        <begin position="1475"/>
        <end position="1511"/>
    </location>
</feature>
<feature type="disulfide bond" evidence="7">
    <location>
        <begin position="1348"/>
        <end position="1357"/>
    </location>
</feature>
<dbReference type="PRINTS" id="PR00010">
    <property type="entry name" value="EGFBLOOD"/>
</dbReference>
<sequence length="1987" mass="219552">MHSFTDEETVAHRHLATRSTVDDQKDREVGSGAFEDHPKESERSFTLILQAVDHNNFTLPATNDIIEEATYSGIIDPSAEWHTLNHRGPRARLTYRVRVKCDSHYYNATCTKFCRPRDDKFGHYICDANGDKECIEGWKGSTCDVAVCKPGCHPVHGKCDNPDECKKRECRLEESRAAQDGPISIFASANVYAIKTRMKLNRDRDVKTSAFDNYTSKMPQAWSARRVFSKRLLIIPSGSRPAPRSKSLRAEVAVREVAHLRGQSTRFFRRGNLCFRREVHYGVNKFVWNASEVRICHGSYHNESARLCRERKSRDAFSEMEQKAPFLADNLCRPGWRGDFCDQCEPYPGCKHGYCNGSSWQCICDTNWGGILCDQANILRSSLFATAVMDFSFPQYNNRRILKQPLELRARKFVKRATQKNVNWLGRDALFLVADASGVTKARFVGSLSDKSWQATKSDKSSVRREAFAGLILLLGPHPVEIGPGTVAPVPGSHDLNYCGTHEPCLNGGTCENTAPDNYLCTCPEGFSGTNCEVVDNPCAPQPCLHGGTCLEAGGSFSCECAPGWTGTTCNVGKLASLKWSFESLAPTKHGACLLGYRYVIDKSFGGVEWLGARGGCAPRFDAFPNHRPYNKMGVRSGRIRNGNVAGGSQTTRVTALEALPQTSKNEERRQQTIKEQQMLWRRRVETPFGEFERSRSLLLIELNHLGLTVTNRKSGFVPNRWQHRWNAGSKVEERSVLAQPENQQISVQSRGGEFISRKELLYLRKTSKTSILFGAACQLIASAYLIGSQVLSAYFLRRRACSSSDRKYDSFEKMYQGRADIDECASAPCQNGGTCVDLQDSFKCDCPSAWEGNVCQFDADECLTTPCINAISCANLVGDYRCKCRVGWMGKNCDTNINDCVGQCQHGATCIDLVNDYHCACQPGYTGQYSEECRCEITRFVSGGHKIEIVVCASYKTVQKFFVRNVEYECVVEIHCDVRTRTIVDGRCALTTLPMRTRRNGKETGITVDGCICIRRCTISRKIDVMQLLTLLPFPTTSRSTAFMGNFMPVGRDCRTDIDDCASNPCKNGGECVDQVNGYRCICPVGFTGHECENDYNHCNPDPCQNGASCFNTQADYYCHCPEGWQGKNCSQSKLLCDSPPCDDGKNFFRFVSTCRRVYLVREGFAFFEKSSIRETEAVPPWAKWGAFAPGGSCILLGQKWSRTGRPAGSLARPPFIKRLIDAIRSRRGRRPPRRRQPLLSRRGRNCHKHSPVVNYKHPRRTEELISAVAGIESCIVVAVGSGRNSAPSICGEHGHCVNQPGIGHRCQCQPGFTGKYCHENINDCKVNPCENGGTCVDKINAFQCICKEGWEGALCNINTDDCNANPCRNNGTCVDRIADFECNCKNGWKGKTCSLKDSHCDHTTCKNGGTCQDLGKTFMCRCPPDWEGTTCHIAKQTACRSNPCLNGGTCVNTGDYYQCICKDGFEGNHCQDDVNDCIPQPCQNGGKCIDGVNWFLCECAPGFTGPDCKINVNDCASNPCGYGGTCLDRIDDFDCICSPGRSGKRCNVPDNSHLPSPGSCTWEGHTLENNITWQHECNTCLCTNGLVKCTKIWCGLGNCRSSERTNCNNNQVCVPSPSESCLSPPCQPYGECRDLESGRRVKPPSLPSPSTCWPNQAVLSNTCARLTLLLDRPKLPQGVTVESLCGDLRRLLANQQAANDLQNALVLLCDLKIDYNDTVEVTLSGQSGVLEGIRVIGEAISRKQTTLLALTSIVEVKVETALVSEEQQNNTYLIALVCFIGVGLVGAVVVGLLYLRQRRRNLGLSGMNLSPSSDTCHRNHEDEKSNNLQNEENLRRYANPLKDDGGSMASINSAGACGLDLPKVSVVRPLSSMLPHESSSEMLEMISEVDCPGSRKTMLVVPGTSNENNTMKIGDGIKLGDGLSPAHRSSQIMLYKAQNPDVRKNTAAFDDSSGHKDFSKSIINVNKQRTSQNTSGSADVLTVLV</sequence>
<feature type="domain" description="EGF-like" evidence="12">
    <location>
        <begin position="1437"/>
        <end position="1473"/>
    </location>
</feature>
<keyword evidence="9 11" id="KW-1133">Transmembrane helix</keyword>
<dbReference type="InterPro" id="IPR001007">
    <property type="entry name" value="VWF_dom"/>
</dbReference>
<dbReference type="InterPro" id="IPR009030">
    <property type="entry name" value="Growth_fac_rcpt_cys_sf"/>
</dbReference>
<feature type="disulfide bond" evidence="7">
    <location>
        <begin position="1463"/>
        <end position="1472"/>
    </location>
</feature>
<feature type="disulfide bond" evidence="7">
    <location>
        <begin position="901"/>
        <end position="911"/>
    </location>
</feature>
<feature type="disulfide bond" evidence="7">
    <location>
        <begin position="1424"/>
        <end position="1433"/>
    </location>
</feature>
<feature type="domain" description="EGF-like" evidence="12">
    <location>
        <begin position="821"/>
        <end position="857"/>
    </location>
</feature>
<dbReference type="GO" id="GO:0051239">
    <property type="term" value="P:regulation of multicellular organismal process"/>
    <property type="evidence" value="ECO:0007669"/>
    <property type="project" value="UniProtKB-ARBA"/>
</dbReference>
<evidence type="ECO:0000259" key="13">
    <source>
        <dbReference type="PROSITE" id="PS51051"/>
    </source>
</evidence>
<dbReference type="FunFam" id="2.10.25.10:FF:000004">
    <property type="entry name" value="Neurogenic locus notch 1"/>
    <property type="match status" value="1"/>
</dbReference>
<comment type="subcellular location">
    <subcellularLocation>
        <location evidence="9">Membrane</location>
        <topology evidence="9">Single-pass type I membrane protein</topology>
    </subcellularLocation>
</comment>
<feature type="disulfide bond" evidence="7">
    <location>
        <begin position="1501"/>
        <end position="1510"/>
    </location>
</feature>
<feature type="domain" description="EGF-like" evidence="12">
    <location>
        <begin position="1283"/>
        <end position="1320"/>
    </location>
</feature>
<feature type="disulfide bond" evidence="8">
    <location>
        <begin position="114"/>
        <end position="126"/>
    </location>
</feature>
<dbReference type="InterPro" id="IPR018097">
    <property type="entry name" value="EGF_Ca-bd_CS"/>
</dbReference>
<feature type="domain" description="EGF-like" evidence="12">
    <location>
        <begin position="859"/>
        <end position="895"/>
    </location>
</feature>
<feature type="domain" description="EGF-like" evidence="12">
    <location>
        <begin position="897"/>
        <end position="932"/>
    </location>
</feature>
<dbReference type="GO" id="GO:0005509">
    <property type="term" value="F:calcium ion binding"/>
    <property type="evidence" value="ECO:0007669"/>
    <property type="project" value="InterPro"/>
</dbReference>
<comment type="function">
    <text evidence="9">Putative Notch ligand involved in the mediation of Notch signaling.</text>
</comment>
<feature type="domain" description="EGF-like" evidence="12">
    <location>
        <begin position="1322"/>
        <end position="1358"/>
    </location>
</feature>
<name>A0A8J6HIE0_TENMO</name>
<dbReference type="GO" id="GO:0009952">
    <property type="term" value="P:anterior/posterior pattern specification"/>
    <property type="evidence" value="ECO:0007669"/>
    <property type="project" value="UniProtKB-ARBA"/>
</dbReference>
<dbReference type="SMART" id="SM00181">
    <property type="entry name" value="EGF"/>
    <property type="match status" value="15"/>
</dbReference>
<dbReference type="Pfam" id="PF23575">
    <property type="entry name" value="JAG1"/>
    <property type="match status" value="1"/>
</dbReference>
<dbReference type="Pfam" id="PF07974">
    <property type="entry name" value="EGF_2"/>
    <property type="match status" value="1"/>
</dbReference>
<dbReference type="GO" id="GO:0001745">
    <property type="term" value="P:compound eye morphogenesis"/>
    <property type="evidence" value="ECO:0007669"/>
    <property type="project" value="UniProtKB-ARBA"/>
</dbReference>
<dbReference type="PROSITE" id="PS01186">
    <property type="entry name" value="EGF_2"/>
    <property type="match status" value="10"/>
</dbReference>
<dbReference type="FunFam" id="2.10.25.140:FF:000001">
    <property type="entry name" value="Delta-like protein"/>
    <property type="match status" value="1"/>
</dbReference>
<dbReference type="PROSITE" id="PS00010">
    <property type="entry name" value="ASX_HYDROXYL"/>
    <property type="match status" value="11"/>
</dbReference>
<dbReference type="FunFam" id="2.10.25.10:FF:000431">
    <property type="entry name" value="Delta-like protein"/>
    <property type="match status" value="1"/>
</dbReference>
<reference evidence="14" key="2">
    <citation type="submission" date="2021-08" db="EMBL/GenBank/DDBJ databases">
        <authorList>
            <person name="Eriksson T."/>
        </authorList>
    </citation>
    <scope>NUCLEOTIDE SEQUENCE</scope>
    <source>
        <strain evidence="14">Stoneville</strain>
        <tissue evidence="14">Whole head</tissue>
    </source>
</reference>
<proteinExistence type="predicted"/>
<feature type="domain" description="EGF-like" evidence="12">
    <location>
        <begin position="1398"/>
        <end position="1434"/>
    </location>
</feature>
<keyword evidence="4 9" id="KW-0677">Repeat</keyword>
<dbReference type="InterPro" id="IPR056986">
    <property type="entry name" value="JAG1_1/2_dom"/>
</dbReference>
<dbReference type="GO" id="GO:0016324">
    <property type="term" value="C:apical plasma membrane"/>
    <property type="evidence" value="ECO:0007669"/>
    <property type="project" value="UniProtKB-ARBA"/>
</dbReference>
<evidence type="ECO:0000313" key="15">
    <source>
        <dbReference type="Proteomes" id="UP000719412"/>
    </source>
</evidence>
<dbReference type="InterPro" id="IPR013111">
    <property type="entry name" value="EGF_extracell"/>
</dbReference>
<dbReference type="Proteomes" id="UP000719412">
    <property type="component" value="Unassembled WGS sequence"/>
</dbReference>
<feature type="disulfide bond" evidence="7">
    <location>
        <begin position="1122"/>
        <end position="1131"/>
    </location>
</feature>
<feature type="compositionally biased region" description="Basic residues" evidence="10">
    <location>
        <begin position="1228"/>
        <end position="1252"/>
    </location>
</feature>
<dbReference type="GO" id="GO:0007219">
    <property type="term" value="P:Notch signaling pathway"/>
    <property type="evidence" value="ECO:0007669"/>
    <property type="project" value="InterPro"/>
</dbReference>
<dbReference type="GO" id="GO:0048018">
    <property type="term" value="F:receptor ligand activity"/>
    <property type="evidence" value="ECO:0007669"/>
    <property type="project" value="UniProtKB-ARBA"/>
</dbReference>
<protein>
    <recommendedName>
        <fullName evidence="9">Delta-like protein</fullName>
    </recommendedName>
</protein>
<evidence type="ECO:0000256" key="11">
    <source>
        <dbReference type="SAM" id="Phobius"/>
    </source>
</evidence>
<dbReference type="SUPFAM" id="SSF57184">
    <property type="entry name" value="Growth factor receptor domain"/>
    <property type="match status" value="1"/>
</dbReference>
<dbReference type="FunFam" id="2.10.25.10:FF:000173">
    <property type="entry name" value="Neurogenic locus notch protein 2"/>
    <property type="match status" value="1"/>
</dbReference>
<dbReference type="InterPro" id="IPR000742">
    <property type="entry name" value="EGF"/>
</dbReference>
<dbReference type="FunFam" id="2.10.25.10:FF:000117">
    <property type="entry name" value="Delta-like protein"/>
    <property type="match status" value="1"/>
</dbReference>
<keyword evidence="3 9" id="KW-0732">Signal</keyword>
<feature type="region of interest" description="Disordered" evidence="10">
    <location>
        <begin position="1228"/>
        <end position="1254"/>
    </location>
</feature>
<dbReference type="FunFam" id="2.10.25.10:FF:000327">
    <property type="entry name" value="neurogenic locus notch homolog protein 4"/>
    <property type="match status" value="1"/>
</dbReference>
<dbReference type="PROSITE" id="PS01187">
    <property type="entry name" value="EGF_CA"/>
    <property type="match status" value="6"/>
</dbReference>
<feature type="disulfide bond" evidence="7">
    <location>
        <begin position="885"/>
        <end position="894"/>
    </location>
</feature>
<dbReference type="FunFam" id="2.10.25.10:FF:000007">
    <property type="entry name" value="Delta-like protein"/>
    <property type="match status" value="2"/>
</dbReference>
<dbReference type="GO" id="GO:0048468">
    <property type="term" value="P:cell development"/>
    <property type="evidence" value="ECO:0007669"/>
    <property type="project" value="UniProtKB-ARBA"/>
</dbReference>
<evidence type="ECO:0000256" key="8">
    <source>
        <dbReference type="PROSITE-ProRule" id="PRU00377"/>
    </source>
</evidence>
<feature type="region of interest" description="Disordered" evidence="10">
    <location>
        <begin position="1"/>
        <end position="38"/>
    </location>
</feature>
<evidence type="ECO:0000256" key="3">
    <source>
        <dbReference type="ARBA" id="ARBA00022729"/>
    </source>
</evidence>
<dbReference type="InterPro" id="IPR013032">
    <property type="entry name" value="EGF-like_CS"/>
</dbReference>
<dbReference type="Pfam" id="PF00008">
    <property type="entry name" value="EGF"/>
    <property type="match status" value="9"/>
</dbReference>
<dbReference type="Pfam" id="PF01414">
    <property type="entry name" value="DSL"/>
    <property type="match status" value="1"/>
</dbReference>
<dbReference type="InterPro" id="IPR051830">
    <property type="entry name" value="NOTCH_homolog"/>
</dbReference>
<dbReference type="PROSITE" id="PS50026">
    <property type="entry name" value="EGF_3"/>
    <property type="match status" value="14"/>
</dbReference>
<feature type="domain" description="DSL" evidence="13">
    <location>
        <begin position="99"/>
        <end position="143"/>
    </location>
</feature>
<feature type="disulfide bond" evidence="7">
    <location>
        <begin position="1310"/>
        <end position="1319"/>
    </location>
</feature>
<evidence type="ECO:0000256" key="2">
    <source>
        <dbReference type="ARBA" id="ARBA00022536"/>
    </source>
</evidence>
<keyword evidence="1 9" id="KW-0217">Developmental protein</keyword>
<evidence type="ECO:0000256" key="7">
    <source>
        <dbReference type="PROSITE-ProRule" id="PRU00076"/>
    </source>
</evidence>
<feature type="compositionally biased region" description="Basic and acidic residues" evidence="10">
    <location>
        <begin position="20"/>
        <end position="38"/>
    </location>
</feature>
<reference evidence="14" key="1">
    <citation type="journal article" date="2020" name="J Insects Food Feed">
        <title>The yellow mealworm (Tenebrio molitor) genome: a resource for the emerging insects as food and feed industry.</title>
        <authorList>
            <person name="Eriksson T."/>
            <person name="Andere A."/>
            <person name="Kelstrup H."/>
            <person name="Emery V."/>
            <person name="Picard C."/>
        </authorList>
    </citation>
    <scope>NUCLEOTIDE SEQUENCE</scope>
    <source>
        <strain evidence="14">Stoneville</strain>
        <tissue evidence="14">Whole head</tissue>
    </source>
</reference>
<keyword evidence="15" id="KW-1185">Reference proteome</keyword>
<organism evidence="14 15">
    <name type="scientific">Tenebrio molitor</name>
    <name type="common">Yellow mealworm beetle</name>
    <dbReference type="NCBI Taxonomy" id="7067"/>
    <lineage>
        <taxon>Eukaryota</taxon>
        <taxon>Metazoa</taxon>
        <taxon>Ecdysozoa</taxon>
        <taxon>Arthropoda</taxon>
        <taxon>Hexapoda</taxon>
        <taxon>Insecta</taxon>
        <taxon>Pterygota</taxon>
        <taxon>Neoptera</taxon>
        <taxon>Endopterygota</taxon>
        <taxon>Coleoptera</taxon>
        <taxon>Polyphaga</taxon>
        <taxon>Cucujiformia</taxon>
        <taxon>Tenebrionidae</taxon>
        <taxon>Tenebrio</taxon>
    </lineage>
</organism>
<feature type="disulfide bond" evidence="7">
    <location>
        <begin position="561"/>
        <end position="570"/>
    </location>
</feature>
<dbReference type="FunFam" id="2.10.25.10:FF:000613">
    <property type="entry name" value="Delta-like protein"/>
    <property type="match status" value="1"/>
</dbReference>
<feature type="disulfide bond" evidence="7">
    <location>
        <begin position="1386"/>
        <end position="1395"/>
    </location>
</feature>
<feature type="domain" description="EGF-like" evidence="12">
    <location>
        <begin position="1058"/>
        <end position="1094"/>
    </location>
</feature>
<dbReference type="EMBL" id="JABDTM020023785">
    <property type="protein sequence ID" value="KAH0814917.1"/>
    <property type="molecule type" value="Genomic_DNA"/>
</dbReference>